<dbReference type="EMBL" id="LAZR01001695">
    <property type="protein sequence ID" value="KKN40602.1"/>
    <property type="molecule type" value="Genomic_DNA"/>
</dbReference>
<proteinExistence type="predicted"/>
<name>A0A0F9QUC2_9ZZZZ</name>
<sequence>MSLATIEESVEDGQPIELYSFTNLEESFRYTSGQREVILGGSTYVPTEISRTSSGKEGINTRATLVLKLPNTDPLVRRYVIGLPATPDKVVVYRQHSTDGGSPETMILFSGQIENVGFTGNEAKVNVVSTVNFLGKPMPRQTMRSMCNHILFDTRCKVVEASFSMVTTVTNISADGLTVAVDGGTNTIVDTGLQLSAQISADAVYFNGGILSRSNLEQRSILSTVDLGGNVVEFGMLIGYQSLSVGSTLTLLAGCDHNFATCRAKFSNHQQYGGFPYVPRKNPFEIGVDK</sequence>
<protein>
    <recommendedName>
        <fullName evidence="1">Bacteriophage phiJL001 Gp84 C-terminal domain-containing protein</fullName>
    </recommendedName>
</protein>
<dbReference type="InterPro" id="IPR018964">
    <property type="entry name" value="Phage_phiJL001_Gp84_C"/>
</dbReference>
<evidence type="ECO:0000313" key="2">
    <source>
        <dbReference type="EMBL" id="KKN40602.1"/>
    </source>
</evidence>
<feature type="domain" description="Bacteriophage phiJL001 Gp84 C-terminal" evidence="1">
    <location>
        <begin position="205"/>
        <end position="281"/>
    </location>
</feature>
<gene>
    <name evidence="2" type="ORF">LCGC14_0731630</name>
</gene>
<dbReference type="Pfam" id="PF09931">
    <property type="entry name" value="Phage_phiJL001_Gp84_N"/>
    <property type="match status" value="1"/>
</dbReference>
<reference evidence="2" key="1">
    <citation type="journal article" date="2015" name="Nature">
        <title>Complex archaea that bridge the gap between prokaryotes and eukaryotes.</title>
        <authorList>
            <person name="Spang A."/>
            <person name="Saw J.H."/>
            <person name="Jorgensen S.L."/>
            <person name="Zaremba-Niedzwiedzka K."/>
            <person name="Martijn J."/>
            <person name="Lind A.E."/>
            <person name="van Eijk R."/>
            <person name="Schleper C."/>
            <person name="Guy L."/>
            <person name="Ettema T.J."/>
        </authorList>
    </citation>
    <scope>NUCLEOTIDE SEQUENCE</scope>
</reference>
<dbReference type="Pfam" id="PF09356">
    <property type="entry name" value="Phage_BR0599"/>
    <property type="match status" value="1"/>
</dbReference>
<evidence type="ECO:0000259" key="1">
    <source>
        <dbReference type="Pfam" id="PF09356"/>
    </source>
</evidence>
<dbReference type="AlphaFoldDB" id="A0A0F9QUC2"/>
<organism evidence="2">
    <name type="scientific">marine sediment metagenome</name>
    <dbReference type="NCBI Taxonomy" id="412755"/>
    <lineage>
        <taxon>unclassified sequences</taxon>
        <taxon>metagenomes</taxon>
        <taxon>ecological metagenomes</taxon>
    </lineage>
</organism>
<accession>A0A0F9QUC2</accession>
<comment type="caution">
    <text evidence="2">The sequence shown here is derived from an EMBL/GenBank/DDBJ whole genome shotgun (WGS) entry which is preliminary data.</text>
</comment>